<reference evidence="2 4" key="1">
    <citation type="journal article" date="2023" name="Microb. Genom.">
        <title>Mesoterricola silvestris gen. nov., sp. nov., Mesoterricola sediminis sp. nov., Geothrix oryzae sp. nov., Geothrix edaphica sp. nov., Geothrix rubra sp. nov., and Geothrix limicola sp. nov., six novel members of Acidobacteriota isolated from soils.</title>
        <authorList>
            <person name="Weisberg A.J."/>
            <person name="Pearce E."/>
            <person name="Kramer C.G."/>
            <person name="Chang J.H."/>
            <person name="Clarke C.R."/>
        </authorList>
    </citation>
    <scope>NUCLEOTIDE SEQUENCE</scope>
    <source>
        <strain evidence="3 4">NB05-1H</strain>
        <strain evidence="2">NRRL_B-16521</strain>
    </source>
</reference>
<gene>
    <name evidence="2" type="ORF">PV399_16085</name>
    <name evidence="3" type="ORF">PV666_33820</name>
</gene>
<dbReference type="AlphaFoldDB" id="A0AAP6BAU7"/>
<evidence type="ECO:0000313" key="5">
    <source>
        <dbReference type="Proteomes" id="UP001282288"/>
    </source>
</evidence>
<dbReference type="EMBL" id="JARAWP010000023">
    <property type="protein sequence ID" value="MDX3022821.1"/>
    <property type="molecule type" value="Genomic_DNA"/>
</dbReference>
<keyword evidence="1" id="KW-1133">Transmembrane helix</keyword>
<proteinExistence type="predicted"/>
<dbReference type="EMBL" id="JARAWC010000010">
    <property type="protein sequence ID" value="MDX2961225.1"/>
    <property type="molecule type" value="Genomic_DNA"/>
</dbReference>
<dbReference type="Proteomes" id="UP001272987">
    <property type="component" value="Unassembled WGS sequence"/>
</dbReference>
<organism evidence="2 5">
    <name type="scientific">Streptomyces acidiscabies</name>
    <dbReference type="NCBI Taxonomy" id="42234"/>
    <lineage>
        <taxon>Bacteria</taxon>
        <taxon>Bacillati</taxon>
        <taxon>Actinomycetota</taxon>
        <taxon>Actinomycetes</taxon>
        <taxon>Kitasatosporales</taxon>
        <taxon>Streptomycetaceae</taxon>
        <taxon>Streptomyces</taxon>
    </lineage>
</organism>
<keyword evidence="1" id="KW-0812">Transmembrane</keyword>
<name>A0AAP6BAU7_9ACTN</name>
<protein>
    <recommendedName>
        <fullName evidence="6">Integral membrane protein</fullName>
    </recommendedName>
</protein>
<evidence type="ECO:0000256" key="1">
    <source>
        <dbReference type="SAM" id="Phobius"/>
    </source>
</evidence>
<feature type="transmembrane region" description="Helical" evidence="1">
    <location>
        <begin position="12"/>
        <end position="31"/>
    </location>
</feature>
<feature type="transmembrane region" description="Helical" evidence="1">
    <location>
        <begin position="37"/>
        <end position="55"/>
    </location>
</feature>
<evidence type="ECO:0008006" key="6">
    <source>
        <dbReference type="Google" id="ProtNLM"/>
    </source>
</evidence>
<keyword evidence="4" id="KW-1185">Reference proteome</keyword>
<sequence length="218" mass="22897">MSASPGVRGLRAAVFAAVCVLLAVGAHLVAVGETPSAGAQGLGFCVVFGAGWVLGGRERSLVGIGGATLVAQGALHVGFGRVTRGGSGMKGMNMPLPSHSAHLDSAHSNLAHLDLAHPNSAHLTLVHHSTPHTLAAHFLAALLTSWWLRRGEAALWSLLRRAVALVPGLVAWWRGPVRIAAGASRVVRRWRHLPAPRSLLLRHAVRRRGPPEPVPYPA</sequence>
<dbReference type="RefSeq" id="WP_040837727.1">
    <property type="nucleotide sequence ID" value="NZ_BCML01000032.1"/>
</dbReference>
<dbReference type="GeneID" id="69812101"/>
<evidence type="ECO:0000313" key="4">
    <source>
        <dbReference type="Proteomes" id="UP001272987"/>
    </source>
</evidence>
<dbReference type="Proteomes" id="UP001282288">
    <property type="component" value="Unassembled WGS sequence"/>
</dbReference>
<accession>A0AAP6BAU7</accession>
<evidence type="ECO:0000313" key="3">
    <source>
        <dbReference type="EMBL" id="MDX3022821.1"/>
    </source>
</evidence>
<evidence type="ECO:0000313" key="2">
    <source>
        <dbReference type="EMBL" id="MDX2961225.1"/>
    </source>
</evidence>
<keyword evidence="1" id="KW-0472">Membrane</keyword>
<comment type="caution">
    <text evidence="2">The sequence shown here is derived from an EMBL/GenBank/DDBJ whole genome shotgun (WGS) entry which is preliminary data.</text>
</comment>